<dbReference type="Proteomes" id="UP001171620">
    <property type="component" value="Unassembled WGS sequence"/>
</dbReference>
<proteinExistence type="predicted"/>
<evidence type="ECO:0000313" key="1">
    <source>
        <dbReference type="EMBL" id="MDN7798584.1"/>
    </source>
</evidence>
<dbReference type="EMBL" id="JAUJRV010000032">
    <property type="protein sequence ID" value="MDN7798584.1"/>
    <property type="molecule type" value="Genomic_DNA"/>
</dbReference>
<evidence type="ECO:0000313" key="2">
    <source>
        <dbReference type="Proteomes" id="UP001171620"/>
    </source>
</evidence>
<dbReference type="RefSeq" id="WP_014723320.1">
    <property type="nucleotide sequence ID" value="NZ_CAAAFK010000003.1"/>
</dbReference>
<gene>
    <name evidence="1" type="ORF">QZM33_26970</name>
</gene>
<protein>
    <submittedName>
        <fullName evidence="1">Uncharacterized protein</fullName>
    </submittedName>
</protein>
<organism evidence="1 2">
    <name type="scientific">Burkholderia vietnamiensis</name>
    <dbReference type="NCBI Taxonomy" id="60552"/>
    <lineage>
        <taxon>Bacteria</taxon>
        <taxon>Pseudomonadati</taxon>
        <taxon>Pseudomonadota</taxon>
        <taxon>Betaproteobacteria</taxon>
        <taxon>Burkholderiales</taxon>
        <taxon>Burkholderiaceae</taxon>
        <taxon>Burkholderia</taxon>
        <taxon>Burkholderia cepacia complex</taxon>
    </lineage>
</organism>
<comment type="caution">
    <text evidence="1">The sequence shown here is derived from an EMBL/GenBank/DDBJ whole genome shotgun (WGS) entry which is preliminary data.</text>
</comment>
<dbReference type="AlphaFoldDB" id="A0AAP1GBH3"/>
<reference evidence="1" key="1">
    <citation type="submission" date="2023-07" db="EMBL/GenBank/DDBJ databases">
        <title>A collection of bacterial strains from the Burkholderia cepacia Research Laboratory and Repository.</title>
        <authorList>
            <person name="Lipuma J."/>
            <person name="Spilker T."/>
            <person name="Caverly L."/>
        </authorList>
    </citation>
    <scope>NUCLEOTIDE SEQUENCE</scope>
    <source>
        <strain evidence="1">AU44268</strain>
    </source>
</reference>
<sequence>MGMMRAALAAGVLAFVAWCGAAYFDAGVALALLERAASCN</sequence>
<name>A0AAP1GBH3_BURVI</name>
<accession>A0AAP1GBH3</accession>